<dbReference type="AlphaFoldDB" id="A0A4R2R9Y2"/>
<evidence type="ECO:0008006" key="4">
    <source>
        <dbReference type="Google" id="ProtNLM"/>
    </source>
</evidence>
<dbReference type="EMBL" id="SLXQ01000001">
    <property type="protein sequence ID" value="TCP56215.1"/>
    <property type="molecule type" value="Genomic_DNA"/>
</dbReference>
<name>A0A4R2R9Y2_9PSEU</name>
<evidence type="ECO:0000313" key="3">
    <source>
        <dbReference type="Proteomes" id="UP000294911"/>
    </source>
</evidence>
<evidence type="ECO:0000313" key="2">
    <source>
        <dbReference type="EMBL" id="TCP56215.1"/>
    </source>
</evidence>
<keyword evidence="1" id="KW-1133">Transmembrane helix</keyword>
<accession>A0A4R2R9Y2</accession>
<dbReference type="Proteomes" id="UP000294911">
    <property type="component" value="Unassembled WGS sequence"/>
</dbReference>
<sequence>MTSTIIWVSIGLILVGIVVAAAISVHRDGKRDKMIEQLPPIDMSGTNWQRIAADPGMFLVFNRFRGFWAEPEPELDKARPDPRDGAVWLADSSGKDTVIKDAWRAEVRGQHIISFTYAEQLSLYQVAAVRLTHPRPTLVVSTENVVSRLTRDLQLESLDFNTEFKIATSNARFAYDVLCPPVMEFLKHDPRSRYFTLEIDGQHVRVSQQYSVRVQKPTSQMQQAVADYLVQIMTRVPAFVWR</sequence>
<evidence type="ECO:0000256" key="1">
    <source>
        <dbReference type="SAM" id="Phobius"/>
    </source>
</evidence>
<proteinExistence type="predicted"/>
<organism evidence="2 3">
    <name type="scientific">Tamaricihabitans halophyticus</name>
    <dbReference type="NCBI Taxonomy" id="1262583"/>
    <lineage>
        <taxon>Bacteria</taxon>
        <taxon>Bacillati</taxon>
        <taxon>Actinomycetota</taxon>
        <taxon>Actinomycetes</taxon>
        <taxon>Pseudonocardiales</taxon>
        <taxon>Pseudonocardiaceae</taxon>
        <taxon>Tamaricihabitans</taxon>
    </lineage>
</organism>
<comment type="caution">
    <text evidence="2">The sequence shown here is derived from an EMBL/GenBank/DDBJ whole genome shotgun (WGS) entry which is preliminary data.</text>
</comment>
<gene>
    <name evidence="2" type="ORF">EV191_101155</name>
</gene>
<feature type="transmembrane region" description="Helical" evidence="1">
    <location>
        <begin position="6"/>
        <end position="25"/>
    </location>
</feature>
<dbReference type="RefSeq" id="WP_132874857.1">
    <property type="nucleotide sequence ID" value="NZ_SLXQ01000001.1"/>
</dbReference>
<protein>
    <recommendedName>
        <fullName evidence="4">DUF3137 domain-containing protein</fullName>
    </recommendedName>
</protein>
<dbReference type="OrthoDB" id="3429251at2"/>
<reference evidence="2 3" key="1">
    <citation type="submission" date="2019-03" db="EMBL/GenBank/DDBJ databases">
        <title>Genomic Encyclopedia of Type Strains, Phase IV (KMG-IV): sequencing the most valuable type-strain genomes for metagenomic binning, comparative biology and taxonomic classification.</title>
        <authorList>
            <person name="Goeker M."/>
        </authorList>
    </citation>
    <scope>NUCLEOTIDE SEQUENCE [LARGE SCALE GENOMIC DNA]</scope>
    <source>
        <strain evidence="2 3">DSM 45765</strain>
    </source>
</reference>
<keyword evidence="3" id="KW-1185">Reference proteome</keyword>
<keyword evidence="1" id="KW-0472">Membrane</keyword>
<keyword evidence="1" id="KW-0812">Transmembrane</keyword>